<keyword evidence="1" id="KW-1133">Transmembrane helix</keyword>
<feature type="transmembrane region" description="Helical" evidence="1">
    <location>
        <begin position="7"/>
        <end position="26"/>
    </location>
</feature>
<accession>A0A292YGD4</accession>
<feature type="transmembrane region" description="Helical" evidence="1">
    <location>
        <begin position="53"/>
        <end position="74"/>
    </location>
</feature>
<name>A0A292YGD4_9BACT</name>
<dbReference type="AlphaFoldDB" id="A0A292YGD4"/>
<comment type="caution">
    <text evidence="2">The sequence shown here is derived from an EMBL/GenBank/DDBJ whole genome shotgun (WGS) entry which is preliminary data.</text>
</comment>
<keyword evidence="1" id="KW-0812">Transmembrane</keyword>
<evidence type="ECO:0000313" key="3">
    <source>
        <dbReference type="Proteomes" id="UP000217944"/>
    </source>
</evidence>
<feature type="transmembrane region" description="Helical" evidence="1">
    <location>
        <begin position="126"/>
        <end position="152"/>
    </location>
</feature>
<gene>
    <name evidence="2" type="ORF">LNAT_P1371</name>
</gene>
<protein>
    <submittedName>
        <fullName evidence="2">Uncharacterized protein</fullName>
    </submittedName>
</protein>
<keyword evidence="3" id="KW-1185">Reference proteome</keyword>
<dbReference type="OrthoDB" id="5362731at2"/>
<evidence type="ECO:0000313" key="2">
    <source>
        <dbReference type="EMBL" id="GAX88073.1"/>
    </source>
</evidence>
<feature type="transmembrane region" description="Helical" evidence="1">
    <location>
        <begin position="86"/>
        <end position="119"/>
    </location>
</feature>
<proteinExistence type="predicted"/>
<sequence>MKFFPIVIFYFFLLFYSINYLSFSFVEIDGIHHFPLLNHILNISFLLFGKNDFALRLPSLFTGFLSVILFYKIAQIKLKRDKERIFATYIFMLIPGMIISSVIVNKSVYLIFLTLLFIYTYEKIRIFSYVLLILYIFIDKSLISLYLALIFYSIYKKDTKFLIFSLILLAVNANYFEYKIHGKPKGYFIDLFGTYFLIFSPFVFVYFLYALYKNLFIKKDLIYFISATAFFLSMILSFRQRIKIDDFAPYTLAFVINMVNIFLKSYKVRLPKFRKFYKLLFIILFSSLIIFDVALFLNKYTPVRNLSYSFYFIKPLADYMKNKKIDYIYCKNEKLCKVLNFYGIKLGNKYYLNSSRYNVSIFHNKKLIMKIDVSKLNTLKKNSYKKDN</sequence>
<feature type="transmembrane region" description="Helical" evidence="1">
    <location>
        <begin position="159"/>
        <end position="176"/>
    </location>
</feature>
<dbReference type="EMBL" id="BDME01000002">
    <property type="protein sequence ID" value="GAX88073.1"/>
    <property type="molecule type" value="Genomic_DNA"/>
</dbReference>
<dbReference type="Proteomes" id="UP000217944">
    <property type="component" value="Unassembled WGS sequence"/>
</dbReference>
<feature type="transmembrane region" description="Helical" evidence="1">
    <location>
        <begin position="247"/>
        <end position="264"/>
    </location>
</feature>
<organism evidence="2 3">
    <name type="scientific">Lebetimonas natsushimae</name>
    <dbReference type="NCBI Taxonomy" id="1936991"/>
    <lineage>
        <taxon>Bacteria</taxon>
        <taxon>Pseudomonadati</taxon>
        <taxon>Campylobacterota</taxon>
        <taxon>Epsilonproteobacteria</taxon>
        <taxon>Nautiliales</taxon>
        <taxon>Nautiliaceae</taxon>
        <taxon>Lebetimonas</taxon>
    </lineage>
</organism>
<feature type="transmembrane region" description="Helical" evidence="1">
    <location>
        <begin position="276"/>
        <end position="297"/>
    </location>
</feature>
<dbReference type="RefSeq" id="WP_096259762.1">
    <property type="nucleotide sequence ID" value="NZ_BDME01000002.1"/>
</dbReference>
<feature type="transmembrane region" description="Helical" evidence="1">
    <location>
        <begin position="188"/>
        <end position="209"/>
    </location>
</feature>
<keyword evidence="1" id="KW-0472">Membrane</keyword>
<feature type="transmembrane region" description="Helical" evidence="1">
    <location>
        <begin position="221"/>
        <end position="241"/>
    </location>
</feature>
<evidence type="ECO:0000256" key="1">
    <source>
        <dbReference type="SAM" id="Phobius"/>
    </source>
</evidence>
<reference evidence="2 3" key="1">
    <citation type="journal article" date="2017" name="Syst. Appl. Microbiol.">
        <title>Lebetimonas natsushimae sp. nov., a novel strictly anaerobic, moderately thermophilic chemoautotroph isolated from a deep-sea hydrothermal vent polychaete nest in the Mid-Okinawa Trough.</title>
        <authorList>
            <person name="Nagata R."/>
            <person name="Takaki Y."/>
            <person name="Tame A."/>
            <person name="Nunoura T."/>
            <person name="Muto H."/>
            <person name="Mino S."/>
            <person name="Sawayama S."/>
            <person name="Takai K."/>
            <person name="Nakagawa S."/>
        </authorList>
    </citation>
    <scope>NUCLEOTIDE SEQUENCE [LARGE SCALE GENOMIC DNA]</scope>
    <source>
        <strain evidence="2 3">HS1857</strain>
    </source>
</reference>